<dbReference type="AlphaFoldDB" id="A0A5N7IMD8"/>
<comment type="caution">
    <text evidence="5">The sequence shown here is derived from an EMBL/GenBank/DDBJ whole genome shotgun (WGS) entry which is preliminary data.</text>
</comment>
<sequence length="247" mass="27490">MKKMFLFILVTLFLGASHSSNAAATNASVPVLLYHVVSTNPDPNNQYQYSLTEFKKQMDYLKTNGYTTLSIDQYYSIINKTVSMPSKPVLLTFDDCTSDFYTNVYPILKQYGMKATQFAVSNWIDTGGHMTTSQLKIVYANGIDVQNHTTNHSSLTSLTHDQKYVAINDATTKIRSITNKSPIYCAYPNASYDTDTVSILKNLGYKIGFKVGGGLSKDTSDKYALPRSMILNGDILTVFIRKISTGQ</sequence>
<dbReference type="GO" id="GO:0005975">
    <property type="term" value="P:carbohydrate metabolic process"/>
    <property type="evidence" value="ECO:0007669"/>
    <property type="project" value="InterPro"/>
</dbReference>
<dbReference type="Gene3D" id="3.20.20.370">
    <property type="entry name" value="Glycoside hydrolase/deacetylase"/>
    <property type="match status" value="1"/>
</dbReference>
<evidence type="ECO:0000259" key="4">
    <source>
        <dbReference type="PROSITE" id="PS51677"/>
    </source>
</evidence>
<dbReference type="GO" id="GO:0016810">
    <property type="term" value="F:hydrolase activity, acting on carbon-nitrogen (but not peptide) bonds"/>
    <property type="evidence" value="ECO:0007669"/>
    <property type="project" value="InterPro"/>
</dbReference>
<proteinExistence type="predicted"/>
<feature type="chain" id="PRO_5038765840" evidence="3">
    <location>
        <begin position="23"/>
        <end position="247"/>
    </location>
</feature>
<dbReference type="PROSITE" id="PS51677">
    <property type="entry name" value="NODB"/>
    <property type="match status" value="1"/>
</dbReference>
<dbReference type="InterPro" id="IPR002509">
    <property type="entry name" value="NODB_dom"/>
</dbReference>
<name>A0A5N7IMD8_9CLOT</name>
<feature type="signal peptide" evidence="3">
    <location>
        <begin position="1"/>
        <end position="22"/>
    </location>
</feature>
<evidence type="ECO:0000256" key="1">
    <source>
        <dbReference type="ARBA" id="ARBA00004613"/>
    </source>
</evidence>
<dbReference type="GO" id="GO:0005576">
    <property type="term" value="C:extracellular region"/>
    <property type="evidence" value="ECO:0007669"/>
    <property type="project" value="UniProtKB-SubCell"/>
</dbReference>
<dbReference type="InterPro" id="IPR051398">
    <property type="entry name" value="Polysacch_Deacetylase"/>
</dbReference>
<gene>
    <name evidence="5" type="ORF">E4V82_08260</name>
</gene>
<dbReference type="EMBL" id="SPSF01000018">
    <property type="protein sequence ID" value="MPQ62105.1"/>
    <property type="molecule type" value="Genomic_DNA"/>
</dbReference>
<reference evidence="5 6" key="1">
    <citation type="journal article" date="2019" name="Lett. Appl. Microbiol.">
        <title>A case of 'blown pack' spoilage of vacuum-packaged pork likely associated with Clostridium estertheticum in Canada.</title>
        <authorList>
            <person name="Zhang P."/>
            <person name="Ward P."/>
            <person name="McMullen L.M."/>
            <person name="Yang X."/>
        </authorList>
    </citation>
    <scope>NUCLEOTIDE SEQUENCE [LARGE SCALE GENOMIC DNA]</scope>
    <source>
        <strain evidence="5 6">MA19</strain>
    </source>
</reference>
<protein>
    <submittedName>
        <fullName evidence="5">Polysaccharide deacetylase family protein</fullName>
    </submittedName>
</protein>
<keyword evidence="2 3" id="KW-0732">Signal</keyword>
<accession>A0A5N7IMD8</accession>
<dbReference type="InterPro" id="IPR011330">
    <property type="entry name" value="Glyco_hydro/deAcase_b/a-brl"/>
</dbReference>
<evidence type="ECO:0000313" key="6">
    <source>
        <dbReference type="Proteomes" id="UP000342249"/>
    </source>
</evidence>
<dbReference type="CDD" id="cd10918">
    <property type="entry name" value="CE4_NodB_like_5s_6s"/>
    <property type="match status" value="1"/>
</dbReference>
<evidence type="ECO:0000256" key="2">
    <source>
        <dbReference type="ARBA" id="ARBA00022729"/>
    </source>
</evidence>
<dbReference type="PANTHER" id="PTHR34216">
    <property type="match status" value="1"/>
</dbReference>
<evidence type="ECO:0000256" key="3">
    <source>
        <dbReference type="SAM" id="SignalP"/>
    </source>
</evidence>
<dbReference type="Proteomes" id="UP000342249">
    <property type="component" value="Unassembled WGS sequence"/>
</dbReference>
<organism evidence="5 6">
    <name type="scientific">Clostridium estertheticum</name>
    <dbReference type="NCBI Taxonomy" id="238834"/>
    <lineage>
        <taxon>Bacteria</taxon>
        <taxon>Bacillati</taxon>
        <taxon>Bacillota</taxon>
        <taxon>Clostridia</taxon>
        <taxon>Eubacteriales</taxon>
        <taxon>Clostridiaceae</taxon>
        <taxon>Clostridium</taxon>
    </lineage>
</organism>
<comment type="subcellular location">
    <subcellularLocation>
        <location evidence="1">Secreted</location>
    </subcellularLocation>
</comment>
<feature type="domain" description="NodB homology" evidence="4">
    <location>
        <begin position="87"/>
        <end position="247"/>
    </location>
</feature>
<dbReference type="Pfam" id="PF01522">
    <property type="entry name" value="Polysacc_deac_1"/>
    <property type="match status" value="1"/>
</dbReference>
<evidence type="ECO:0000313" key="5">
    <source>
        <dbReference type="EMBL" id="MPQ62105.1"/>
    </source>
</evidence>
<dbReference type="PANTHER" id="PTHR34216:SF3">
    <property type="entry name" value="POLY-BETA-1,6-N-ACETYL-D-GLUCOSAMINE N-DEACETYLASE"/>
    <property type="match status" value="1"/>
</dbReference>
<dbReference type="SUPFAM" id="SSF88713">
    <property type="entry name" value="Glycoside hydrolase/deacetylase"/>
    <property type="match status" value="1"/>
</dbReference>
<dbReference type="RefSeq" id="WP_152751954.1">
    <property type="nucleotide sequence ID" value="NZ_SPSE01000020.1"/>
</dbReference>